<keyword evidence="2" id="KW-1185">Reference proteome</keyword>
<dbReference type="EMBL" id="WNXC01000008">
    <property type="protein sequence ID" value="MBB2150960.1"/>
    <property type="molecule type" value="Genomic_DNA"/>
</dbReference>
<gene>
    <name evidence="1" type="ORF">GM920_18840</name>
</gene>
<evidence type="ECO:0000313" key="1">
    <source>
        <dbReference type="EMBL" id="MBB2150960.1"/>
    </source>
</evidence>
<accession>A0ABR6F093</accession>
<dbReference type="Proteomes" id="UP000636110">
    <property type="component" value="Unassembled WGS sequence"/>
</dbReference>
<sequence length="491" mass="52972">MKFTKQDLLTMLIGLFLFSSCKDNNTIGLSPDGSTITGDLYENTSLTSQTVVDDPVSGVGLSRFPIGLMNDPVFGKTEAGTAMTVNIPSTGYRFGIGVEVDSAVLVLPYSKNFYGDSTQSFTFTVKQMDVDLSLQSSFLTSVDWGAKTITGANGLLGESINHQQRPTTPFKVTNIVTGKPDTAATVAPQLRIRLDAQKIQNRIVNLDTSAYSRNDLFVRNFNGLYVNVTSASGSGAMSFFNLAAPSDGNADNGAKLQIYYRKAGTVALTRDTVSAIFPINSTTAPIAASVKHDYSNATAIKTQLDNPSATAYSKTYVQGLTGLKNKISFDFSGFKALLGGSKVSINKAELVIDVTPEDDTYFKPAPRLRLARLNAAGLLVNVPDNDRSVTNSSPAYYGDLRALQSPILFGGYFDSVNRRYIFSITAYIQDLVDGKTQDYGTFISPASNLDADFSVSPFATTAERSILLSPIKDAASGTKRMKLNIFYTKLK</sequence>
<protein>
    <submittedName>
        <fullName evidence="1">DUF4270 family protein</fullName>
    </submittedName>
</protein>
<dbReference type="PROSITE" id="PS51257">
    <property type="entry name" value="PROKAR_LIPOPROTEIN"/>
    <property type="match status" value="1"/>
</dbReference>
<dbReference type="InterPro" id="IPR025366">
    <property type="entry name" value="DUF4270"/>
</dbReference>
<reference evidence="1 2" key="1">
    <citation type="submission" date="2019-11" db="EMBL/GenBank/DDBJ databases">
        <title>Description of Pedobacter sp. LMG 31462T.</title>
        <authorList>
            <person name="Carlier A."/>
            <person name="Qi S."/>
            <person name="Vandamme P."/>
        </authorList>
    </citation>
    <scope>NUCLEOTIDE SEQUENCE [LARGE SCALE GENOMIC DNA]</scope>
    <source>
        <strain evidence="1 2">LMG 31462</strain>
    </source>
</reference>
<name>A0ABR6F093_9SPHI</name>
<proteinExistence type="predicted"/>
<dbReference type="RefSeq" id="WP_182960390.1">
    <property type="nucleotide sequence ID" value="NZ_WNXC01000008.1"/>
</dbReference>
<organism evidence="1 2">
    <name type="scientific">Pedobacter gandavensis</name>
    <dbReference type="NCBI Taxonomy" id="2679963"/>
    <lineage>
        <taxon>Bacteria</taxon>
        <taxon>Pseudomonadati</taxon>
        <taxon>Bacteroidota</taxon>
        <taxon>Sphingobacteriia</taxon>
        <taxon>Sphingobacteriales</taxon>
        <taxon>Sphingobacteriaceae</taxon>
        <taxon>Pedobacter</taxon>
    </lineage>
</organism>
<dbReference type="Pfam" id="PF14092">
    <property type="entry name" value="DUF4270"/>
    <property type="match status" value="1"/>
</dbReference>
<evidence type="ECO:0000313" key="2">
    <source>
        <dbReference type="Proteomes" id="UP000636110"/>
    </source>
</evidence>
<comment type="caution">
    <text evidence="1">The sequence shown here is derived from an EMBL/GenBank/DDBJ whole genome shotgun (WGS) entry which is preliminary data.</text>
</comment>